<feature type="transmembrane region" description="Helical" evidence="1">
    <location>
        <begin position="95"/>
        <end position="124"/>
    </location>
</feature>
<feature type="transmembrane region" description="Helical" evidence="1">
    <location>
        <begin position="57"/>
        <end position="75"/>
    </location>
</feature>
<evidence type="ECO:0000313" key="2">
    <source>
        <dbReference type="Proteomes" id="UP000046393"/>
    </source>
</evidence>
<proteinExistence type="predicted"/>
<accession>A0A0N5AYI0</accession>
<organism evidence="2 3">
    <name type="scientific">Syphacia muris</name>
    <dbReference type="NCBI Taxonomy" id="451379"/>
    <lineage>
        <taxon>Eukaryota</taxon>
        <taxon>Metazoa</taxon>
        <taxon>Ecdysozoa</taxon>
        <taxon>Nematoda</taxon>
        <taxon>Chromadorea</taxon>
        <taxon>Rhabditida</taxon>
        <taxon>Spirurina</taxon>
        <taxon>Oxyuridomorpha</taxon>
        <taxon>Oxyuroidea</taxon>
        <taxon>Oxyuridae</taxon>
        <taxon>Syphacia</taxon>
    </lineage>
</organism>
<sequence length="130" mass="14039">MDGWMERGRDGNDVCERGGDYCRQCITHEQSEKKQKCCTMPADLLCALASIDDLSSVLLIFMLAWSFIAFVYEYIVYIKYSKASAADADDDTEWAVVVVVVGAAAAAAAAAAAVFTAAGWVTLVTGHHSF</sequence>
<keyword evidence="2" id="KW-1185">Reference proteome</keyword>
<keyword evidence="1" id="KW-0812">Transmembrane</keyword>
<reference evidence="3" key="1">
    <citation type="submission" date="2017-02" db="UniProtKB">
        <authorList>
            <consortium name="WormBaseParasite"/>
        </authorList>
    </citation>
    <scope>IDENTIFICATION</scope>
</reference>
<name>A0A0N5AYI0_9BILA</name>
<dbReference type="WBParaSite" id="SMUV_0001002201-mRNA-1">
    <property type="protein sequence ID" value="SMUV_0001002201-mRNA-1"/>
    <property type="gene ID" value="SMUV_0001002201"/>
</dbReference>
<evidence type="ECO:0000313" key="3">
    <source>
        <dbReference type="WBParaSite" id="SMUV_0001002201-mRNA-1"/>
    </source>
</evidence>
<dbReference type="AlphaFoldDB" id="A0A0N5AYI0"/>
<evidence type="ECO:0000256" key="1">
    <source>
        <dbReference type="SAM" id="Phobius"/>
    </source>
</evidence>
<dbReference type="Proteomes" id="UP000046393">
    <property type="component" value="Unplaced"/>
</dbReference>
<keyword evidence="1" id="KW-1133">Transmembrane helix</keyword>
<keyword evidence="1" id="KW-0472">Membrane</keyword>
<protein>
    <submittedName>
        <fullName evidence="3">MARVEL domain-containing protein</fullName>
    </submittedName>
</protein>